<dbReference type="Pfam" id="PF00766">
    <property type="entry name" value="ETF_alpha"/>
    <property type="match status" value="1"/>
</dbReference>
<organism evidence="12 13">
    <name type="scientific">Candidatus Kutchimonas denitrificans</name>
    <dbReference type="NCBI Taxonomy" id="3056748"/>
    <lineage>
        <taxon>Bacteria</taxon>
        <taxon>Pseudomonadati</taxon>
        <taxon>Gemmatimonadota</taxon>
        <taxon>Gemmatimonadia</taxon>
        <taxon>Candidatus Palauibacterales</taxon>
        <taxon>Candidatus Palauibacteraceae</taxon>
        <taxon>Candidatus Kutchimonas</taxon>
    </lineage>
</organism>
<dbReference type="InterPro" id="IPR018206">
    <property type="entry name" value="ETF_asu_C_CS"/>
</dbReference>
<dbReference type="EMBL" id="JAACAK010000080">
    <property type="protein sequence ID" value="NIR75425.1"/>
    <property type="molecule type" value="Genomic_DNA"/>
</dbReference>
<dbReference type="AlphaFoldDB" id="A0AAE4Z7U9"/>
<feature type="binding site" evidence="9">
    <location>
        <begin position="270"/>
        <end position="277"/>
    </location>
    <ligand>
        <name>FAD</name>
        <dbReference type="ChEBI" id="CHEBI:57692"/>
    </ligand>
</feature>
<evidence type="ECO:0000256" key="7">
    <source>
        <dbReference type="ARBA" id="ARBA00068674"/>
    </source>
</evidence>
<feature type="compositionally biased region" description="Basic and acidic residues" evidence="10">
    <location>
        <begin position="166"/>
        <end position="200"/>
    </location>
</feature>
<dbReference type="FunFam" id="3.40.50.1220:FF:000001">
    <property type="entry name" value="Electron transfer flavoprotein, alpha subunit"/>
    <property type="match status" value="1"/>
</dbReference>
<evidence type="ECO:0000256" key="3">
    <source>
        <dbReference type="ARBA" id="ARBA00022630"/>
    </source>
</evidence>
<dbReference type="InterPro" id="IPR014729">
    <property type="entry name" value="Rossmann-like_a/b/a_fold"/>
</dbReference>
<dbReference type="GO" id="GO:0009055">
    <property type="term" value="F:electron transfer activity"/>
    <property type="evidence" value="ECO:0007669"/>
    <property type="project" value="InterPro"/>
</dbReference>
<comment type="caution">
    <text evidence="12">The sequence shown here is derived from an EMBL/GenBank/DDBJ whole genome shotgun (WGS) entry which is preliminary data.</text>
</comment>
<dbReference type="CDD" id="cd01715">
    <property type="entry name" value="ETF_alpha"/>
    <property type="match status" value="1"/>
</dbReference>
<dbReference type="Pfam" id="PF01012">
    <property type="entry name" value="ETF"/>
    <property type="match status" value="1"/>
</dbReference>
<evidence type="ECO:0000256" key="5">
    <source>
        <dbReference type="ARBA" id="ARBA00022982"/>
    </source>
</evidence>
<keyword evidence="2" id="KW-0813">Transport</keyword>
<feature type="domain" description="Electron transfer flavoprotein alpha/beta-subunit N-terminal" evidence="11">
    <location>
        <begin position="3"/>
        <end position="192"/>
    </location>
</feature>
<comment type="function">
    <text evidence="6">The electron transfer flavoprotein serves as a specific electron acceptor for other dehydrogenases. It transfers the electrons to the main respiratory chain via ETF-ubiquinone oxidoreductase (ETF dehydrogenase).</text>
</comment>
<feature type="binding site" evidence="9">
    <location>
        <position position="291"/>
    </location>
    <ligand>
        <name>FAD</name>
        <dbReference type="ChEBI" id="CHEBI:57692"/>
    </ligand>
</feature>
<dbReference type="Gene3D" id="3.40.50.1220">
    <property type="entry name" value="TPP-binding domain"/>
    <property type="match status" value="1"/>
</dbReference>
<feature type="binding site" evidence="9">
    <location>
        <begin position="253"/>
        <end position="257"/>
    </location>
    <ligand>
        <name>FAD</name>
        <dbReference type="ChEBI" id="CHEBI:57692"/>
    </ligand>
</feature>
<dbReference type="PROSITE" id="PS00696">
    <property type="entry name" value="ETF_ALPHA"/>
    <property type="match status" value="1"/>
</dbReference>
<dbReference type="SMART" id="SM00893">
    <property type="entry name" value="ETF"/>
    <property type="match status" value="1"/>
</dbReference>
<dbReference type="PANTHER" id="PTHR43153">
    <property type="entry name" value="ELECTRON TRANSFER FLAVOPROTEIN ALPHA"/>
    <property type="match status" value="1"/>
</dbReference>
<evidence type="ECO:0000256" key="8">
    <source>
        <dbReference type="ARBA" id="ARBA00079299"/>
    </source>
</evidence>
<dbReference type="PANTHER" id="PTHR43153:SF1">
    <property type="entry name" value="ELECTRON TRANSFER FLAVOPROTEIN SUBUNIT ALPHA, MITOCHONDRIAL"/>
    <property type="match status" value="1"/>
</dbReference>
<evidence type="ECO:0000256" key="2">
    <source>
        <dbReference type="ARBA" id="ARBA00022448"/>
    </source>
</evidence>
<gene>
    <name evidence="12" type="ORF">GWO12_10005</name>
</gene>
<dbReference type="InterPro" id="IPR014730">
    <property type="entry name" value="ETF_a/b_N"/>
</dbReference>
<sequence>MSVLVIAEQRNGALREAALEAMTAGRELADALDGECTAVLLGGPGIEDEAEALGRHGADNVLVASDDALAGYAPESYTEVLGRLIEERGPKAVVFAASALGKDLAPRVAARIGAGLASDVTELGSQDGGLYAVRPVYAGKALLRVGFKDSPALASIRPRAYSAQENPRDGQVEKVDVELDPERKRSEVRVEEGEKKGRPDVAEAEAIVSGGRGMQGPENWNLLEDLAEALGPKTGLGASRAVVDAGWRPHSEQVGQTGKVVSPPLYIAIGISGAIQHLAGMRTARCIVAINKDPEAPIFKVADYGIVGDAFEIVPRLSEEIKKLRSEG</sequence>
<evidence type="ECO:0000313" key="13">
    <source>
        <dbReference type="Proteomes" id="UP000702544"/>
    </source>
</evidence>
<dbReference type="SUPFAM" id="SSF52402">
    <property type="entry name" value="Adenine nucleotide alpha hydrolases-like"/>
    <property type="match status" value="1"/>
</dbReference>
<evidence type="ECO:0000259" key="11">
    <source>
        <dbReference type="SMART" id="SM00893"/>
    </source>
</evidence>
<evidence type="ECO:0000256" key="9">
    <source>
        <dbReference type="PIRSR" id="PIRSR000089-1"/>
    </source>
</evidence>
<keyword evidence="5" id="KW-0249">Electron transport</keyword>
<dbReference type="InterPro" id="IPR014731">
    <property type="entry name" value="ETF_asu_C"/>
</dbReference>
<comment type="cofactor">
    <cofactor evidence="9">
        <name>FAD</name>
        <dbReference type="ChEBI" id="CHEBI:57692"/>
    </cofactor>
    <text evidence="9">Binds 1 FAD per dimer.</text>
</comment>
<dbReference type="Proteomes" id="UP000702544">
    <property type="component" value="Unassembled WGS sequence"/>
</dbReference>
<dbReference type="InterPro" id="IPR001308">
    <property type="entry name" value="ETF_a/FixB"/>
</dbReference>
<accession>A0AAE4Z7U9</accession>
<dbReference type="PIRSF" id="PIRSF000089">
    <property type="entry name" value="Electra_flavoP_a"/>
    <property type="match status" value="1"/>
</dbReference>
<evidence type="ECO:0000256" key="10">
    <source>
        <dbReference type="SAM" id="MobiDB-lite"/>
    </source>
</evidence>
<feature type="binding site" evidence="9">
    <location>
        <position position="212"/>
    </location>
    <ligand>
        <name>FAD</name>
        <dbReference type="ChEBI" id="CHEBI:57692"/>
    </ligand>
</feature>
<dbReference type="Gene3D" id="3.40.50.620">
    <property type="entry name" value="HUPs"/>
    <property type="match status" value="1"/>
</dbReference>
<protein>
    <recommendedName>
        <fullName evidence="7">Electron transfer flavoprotein subunit alpha</fullName>
    </recommendedName>
    <alternativeName>
        <fullName evidence="8">Electron transfer flavoprotein large subunit</fullName>
    </alternativeName>
</protein>
<dbReference type="GO" id="GO:0050660">
    <property type="term" value="F:flavin adenine dinucleotide binding"/>
    <property type="evidence" value="ECO:0007669"/>
    <property type="project" value="InterPro"/>
</dbReference>
<evidence type="ECO:0000256" key="6">
    <source>
        <dbReference type="ARBA" id="ARBA00025649"/>
    </source>
</evidence>
<feature type="region of interest" description="Disordered" evidence="10">
    <location>
        <begin position="158"/>
        <end position="200"/>
    </location>
</feature>
<evidence type="ECO:0000313" key="12">
    <source>
        <dbReference type="EMBL" id="NIR75425.1"/>
    </source>
</evidence>
<comment type="similarity">
    <text evidence="1">Belongs to the ETF alpha-subunit/FixB family.</text>
</comment>
<dbReference type="GO" id="GO:0033539">
    <property type="term" value="P:fatty acid beta-oxidation using acyl-CoA dehydrogenase"/>
    <property type="evidence" value="ECO:0007669"/>
    <property type="project" value="TreeGrafter"/>
</dbReference>
<feature type="binding site" evidence="9">
    <location>
        <begin position="239"/>
        <end position="240"/>
    </location>
    <ligand>
        <name>FAD</name>
        <dbReference type="ChEBI" id="CHEBI:57692"/>
    </ligand>
</feature>
<dbReference type="SUPFAM" id="SSF52467">
    <property type="entry name" value="DHS-like NAD/FAD-binding domain"/>
    <property type="match status" value="1"/>
</dbReference>
<evidence type="ECO:0000256" key="4">
    <source>
        <dbReference type="ARBA" id="ARBA00022827"/>
    </source>
</evidence>
<evidence type="ECO:0000256" key="1">
    <source>
        <dbReference type="ARBA" id="ARBA00005817"/>
    </source>
</evidence>
<dbReference type="InterPro" id="IPR029035">
    <property type="entry name" value="DHS-like_NAD/FAD-binding_dom"/>
</dbReference>
<proteinExistence type="inferred from homology"/>
<dbReference type="InterPro" id="IPR033947">
    <property type="entry name" value="ETF_alpha_N"/>
</dbReference>
<reference evidence="12 13" key="1">
    <citation type="submission" date="2020-01" db="EMBL/GenBank/DDBJ databases">
        <title>Genomes assembled from Gulf of Kutch pelagic sediment metagenomes.</title>
        <authorList>
            <person name="Chandrashekar M."/>
            <person name="Mahajan M.S."/>
            <person name="Dave K.J."/>
            <person name="Vatsa P."/>
            <person name="Nathani N.M."/>
        </authorList>
    </citation>
    <scope>NUCLEOTIDE SEQUENCE [LARGE SCALE GENOMIC DNA]</scope>
    <source>
        <strain evidence="12">KS3-K002</strain>
    </source>
</reference>
<name>A0AAE4Z7U9_9BACT</name>
<keyword evidence="3" id="KW-0285">Flavoprotein</keyword>
<keyword evidence="4 9" id="KW-0274">FAD</keyword>